<dbReference type="PROSITE" id="PS51352">
    <property type="entry name" value="THIOREDOXIN_2"/>
    <property type="match status" value="1"/>
</dbReference>
<organism evidence="10 11">
    <name type="scientific">Longicatena caecimuris</name>
    <dbReference type="NCBI Taxonomy" id="1796635"/>
    <lineage>
        <taxon>Bacteria</taxon>
        <taxon>Bacillati</taxon>
        <taxon>Bacillota</taxon>
        <taxon>Erysipelotrichia</taxon>
        <taxon>Erysipelotrichales</taxon>
        <taxon>Erysipelotrichaceae</taxon>
        <taxon>Longicatena</taxon>
    </lineage>
</organism>
<dbReference type="PROSITE" id="PS00194">
    <property type="entry name" value="THIOREDOXIN_1"/>
    <property type="match status" value="1"/>
</dbReference>
<protein>
    <submittedName>
        <fullName evidence="10">Cytochrome c-type biogenesis protein</fullName>
    </submittedName>
</protein>
<keyword evidence="11" id="KW-1185">Reference proteome</keyword>
<dbReference type="InterPro" id="IPR036249">
    <property type="entry name" value="Thioredoxin-like_sf"/>
</dbReference>
<dbReference type="InterPro" id="IPR013766">
    <property type="entry name" value="Thioredoxin_domain"/>
</dbReference>
<dbReference type="InterPro" id="IPR017937">
    <property type="entry name" value="Thioredoxin_CS"/>
</dbReference>
<evidence type="ECO:0000256" key="3">
    <source>
        <dbReference type="ARBA" id="ARBA00022475"/>
    </source>
</evidence>
<dbReference type="AlphaFoldDB" id="A0A4R3TDW0"/>
<evidence type="ECO:0000313" key="10">
    <source>
        <dbReference type="EMBL" id="TCU59227.1"/>
    </source>
</evidence>
<dbReference type="SUPFAM" id="SSF52833">
    <property type="entry name" value="Thioredoxin-like"/>
    <property type="match status" value="1"/>
</dbReference>
<comment type="caution">
    <text evidence="10">The sequence shown here is derived from an EMBL/GenBank/DDBJ whole genome shotgun (WGS) entry which is preliminary data.</text>
</comment>
<feature type="transmembrane region" description="Helical" evidence="8">
    <location>
        <begin position="12"/>
        <end position="34"/>
    </location>
</feature>
<dbReference type="InterPro" id="IPR000866">
    <property type="entry name" value="AhpC/TSA"/>
</dbReference>
<feature type="compositionally biased region" description="Basic and acidic residues" evidence="7">
    <location>
        <begin position="245"/>
        <end position="266"/>
    </location>
</feature>
<gene>
    <name evidence="10" type="ORF">EDD61_11041</name>
</gene>
<feature type="transmembrane region" description="Helical" evidence="8">
    <location>
        <begin position="172"/>
        <end position="196"/>
    </location>
</feature>
<dbReference type="PANTHER" id="PTHR31272">
    <property type="entry name" value="CYTOCHROME C-TYPE BIOGENESIS PROTEIN HI_1454-RELATED"/>
    <property type="match status" value="1"/>
</dbReference>
<keyword evidence="3" id="KW-1003">Cell membrane</keyword>
<proteinExistence type="inferred from homology"/>
<dbReference type="GO" id="GO:0005886">
    <property type="term" value="C:plasma membrane"/>
    <property type="evidence" value="ECO:0007669"/>
    <property type="project" value="UniProtKB-SubCell"/>
</dbReference>
<dbReference type="CDD" id="cd02966">
    <property type="entry name" value="TlpA_like_family"/>
    <property type="match status" value="1"/>
</dbReference>
<dbReference type="Pfam" id="PF00578">
    <property type="entry name" value="AhpC-TSA"/>
    <property type="match status" value="1"/>
</dbReference>
<dbReference type="Pfam" id="PF02683">
    <property type="entry name" value="DsbD_TM"/>
    <property type="match status" value="1"/>
</dbReference>
<feature type="transmembrane region" description="Helical" evidence="8">
    <location>
        <begin position="55"/>
        <end position="85"/>
    </location>
</feature>
<feature type="transmembrane region" description="Helical" evidence="8">
    <location>
        <begin position="208"/>
        <end position="227"/>
    </location>
</feature>
<evidence type="ECO:0000256" key="5">
    <source>
        <dbReference type="ARBA" id="ARBA00022989"/>
    </source>
</evidence>
<dbReference type="GeneID" id="73796424"/>
<comment type="similarity">
    <text evidence="2">Belongs to the DsbD family.</text>
</comment>
<sequence length="413" mass="46877">MMNLQDTMQHISILMVFMEGVLSFLSPCVLPLLPVYMGYLIGSDVNNKQIRKKRFVIFFTLSFIFGIFTAILLMNISITLISSFFRDHMSVFIKVGGILIIVLGLFQLGFFKSNFLGKTRRLPFTLKKEMNLLLAFLMGFTFSFAWTPCIGPALSSILLLANSSQNLWMSNFLMVIYALGLTIPFLLIGIFTDSILNWLSNHKSIMNYTVKLGAIILIFFGVSMVSGKMNFISNYMTQSSNNAMIKDKNEDKKEDGGENKDEKNSEQEKALLQQLGSYELKDQHDKIIKLEDYKGKVVFLNFWATWCPPCRGELPNIQKLYEKYRSDKHVAILTIVYPGGQEKGKSDLKEFISDNALTVPVLFDDGFIYSTFGIGSMPTTFMLDKEGKPYGYIEGALTMEMMENMILKTLNAN</sequence>
<dbReference type="InterPro" id="IPR051790">
    <property type="entry name" value="Cytochrome_c-biogenesis_DsbD"/>
</dbReference>
<evidence type="ECO:0000256" key="7">
    <source>
        <dbReference type="SAM" id="MobiDB-lite"/>
    </source>
</evidence>
<dbReference type="GO" id="GO:0016491">
    <property type="term" value="F:oxidoreductase activity"/>
    <property type="evidence" value="ECO:0007669"/>
    <property type="project" value="InterPro"/>
</dbReference>
<evidence type="ECO:0000313" key="11">
    <source>
        <dbReference type="Proteomes" id="UP000295773"/>
    </source>
</evidence>
<dbReference type="GO" id="GO:0016209">
    <property type="term" value="F:antioxidant activity"/>
    <property type="evidence" value="ECO:0007669"/>
    <property type="project" value="InterPro"/>
</dbReference>
<dbReference type="GO" id="GO:0017004">
    <property type="term" value="P:cytochrome complex assembly"/>
    <property type="evidence" value="ECO:0007669"/>
    <property type="project" value="InterPro"/>
</dbReference>
<feature type="domain" description="Thioredoxin" evidence="9">
    <location>
        <begin position="269"/>
        <end position="411"/>
    </location>
</feature>
<keyword evidence="4 8" id="KW-0812">Transmembrane</keyword>
<comment type="subcellular location">
    <subcellularLocation>
        <location evidence="1">Cell membrane</location>
        <topology evidence="1">Multi-pass membrane protein</topology>
    </subcellularLocation>
</comment>
<keyword evidence="5 8" id="KW-1133">Transmembrane helix</keyword>
<dbReference type="PANTHER" id="PTHR31272:SF4">
    <property type="entry name" value="CYTOCHROME C-TYPE BIOGENESIS PROTEIN HI_1454-RELATED"/>
    <property type="match status" value="1"/>
</dbReference>
<feature type="transmembrane region" description="Helical" evidence="8">
    <location>
        <begin position="132"/>
        <end position="160"/>
    </location>
</feature>
<evidence type="ECO:0000259" key="9">
    <source>
        <dbReference type="PROSITE" id="PS51352"/>
    </source>
</evidence>
<dbReference type="InterPro" id="IPR003834">
    <property type="entry name" value="Cyt_c_assmbl_TM_dom"/>
</dbReference>
<dbReference type="EMBL" id="SMBP01000010">
    <property type="protein sequence ID" value="TCU59227.1"/>
    <property type="molecule type" value="Genomic_DNA"/>
</dbReference>
<evidence type="ECO:0000256" key="6">
    <source>
        <dbReference type="ARBA" id="ARBA00023136"/>
    </source>
</evidence>
<feature type="region of interest" description="Disordered" evidence="7">
    <location>
        <begin position="243"/>
        <end position="266"/>
    </location>
</feature>
<evidence type="ECO:0000256" key="8">
    <source>
        <dbReference type="SAM" id="Phobius"/>
    </source>
</evidence>
<dbReference type="Gene3D" id="3.40.30.10">
    <property type="entry name" value="Glutaredoxin"/>
    <property type="match status" value="1"/>
</dbReference>
<evidence type="ECO:0000256" key="2">
    <source>
        <dbReference type="ARBA" id="ARBA00006143"/>
    </source>
</evidence>
<evidence type="ECO:0000256" key="4">
    <source>
        <dbReference type="ARBA" id="ARBA00022692"/>
    </source>
</evidence>
<reference evidence="10 11" key="1">
    <citation type="submission" date="2019-03" db="EMBL/GenBank/DDBJ databases">
        <title>Genomic Encyclopedia of Type Strains, Phase IV (KMG-IV): sequencing the most valuable type-strain genomes for metagenomic binning, comparative biology and taxonomic classification.</title>
        <authorList>
            <person name="Goeker M."/>
        </authorList>
    </citation>
    <scope>NUCLEOTIDE SEQUENCE [LARGE SCALE GENOMIC DNA]</scope>
    <source>
        <strain evidence="10 11">DSM 29481</strain>
    </source>
</reference>
<accession>A0A4R3TDW0</accession>
<name>A0A4R3TDW0_9FIRM</name>
<dbReference type="Proteomes" id="UP000295773">
    <property type="component" value="Unassembled WGS sequence"/>
</dbReference>
<dbReference type="RefSeq" id="WP_008687231.1">
    <property type="nucleotide sequence ID" value="NZ_AP024510.1"/>
</dbReference>
<keyword evidence="6 8" id="KW-0472">Membrane</keyword>
<evidence type="ECO:0000256" key="1">
    <source>
        <dbReference type="ARBA" id="ARBA00004651"/>
    </source>
</evidence>
<feature type="transmembrane region" description="Helical" evidence="8">
    <location>
        <begin position="91"/>
        <end position="111"/>
    </location>
</feature>